<dbReference type="Proteomes" id="UP000078595">
    <property type="component" value="Chromosome 9"/>
</dbReference>
<dbReference type="KEGG" id="kdj:28970340"/>
<feature type="compositionally biased region" description="Basic and acidic residues" evidence="1">
    <location>
        <begin position="344"/>
        <end position="359"/>
    </location>
</feature>
<evidence type="ECO:0000313" key="3">
    <source>
        <dbReference type="Proteomes" id="UP000078595"/>
    </source>
</evidence>
<gene>
    <name evidence="2" type="ORF">I303_107240</name>
</gene>
<protein>
    <submittedName>
        <fullName evidence="2">Uncharacterized protein</fullName>
    </submittedName>
</protein>
<feature type="region of interest" description="Disordered" evidence="1">
    <location>
        <begin position="344"/>
        <end position="391"/>
    </location>
</feature>
<dbReference type="AlphaFoldDB" id="A0AAJ8KTS3"/>
<keyword evidence="3" id="KW-1185">Reference proteome</keyword>
<evidence type="ECO:0000256" key="1">
    <source>
        <dbReference type="SAM" id="MobiDB-lite"/>
    </source>
</evidence>
<dbReference type="GeneID" id="28970340"/>
<dbReference type="PANTHER" id="PTHR13379:SF0">
    <property type="entry name" value="UPF0415 PROTEIN C7ORF25"/>
    <property type="match status" value="1"/>
</dbReference>
<feature type="compositionally biased region" description="Polar residues" evidence="1">
    <location>
        <begin position="557"/>
        <end position="577"/>
    </location>
</feature>
<feature type="region of interest" description="Disordered" evidence="1">
    <location>
        <begin position="731"/>
        <end position="761"/>
    </location>
</feature>
<evidence type="ECO:0000313" key="2">
    <source>
        <dbReference type="EMBL" id="WWC64629.1"/>
    </source>
</evidence>
<feature type="region of interest" description="Disordered" evidence="1">
    <location>
        <begin position="557"/>
        <end position="585"/>
    </location>
</feature>
<proteinExistence type="predicted"/>
<feature type="region of interest" description="Disordered" evidence="1">
    <location>
        <begin position="189"/>
        <end position="225"/>
    </location>
</feature>
<reference evidence="2" key="2">
    <citation type="submission" date="2024-02" db="EMBL/GenBank/DDBJ databases">
        <title>Comparative genomics of Cryptococcus and Kwoniella reveals pathogenesis evolution and contrasting modes of karyotype evolution via chromosome fusion or intercentromeric recombination.</title>
        <authorList>
            <person name="Coelho M.A."/>
            <person name="David-Palma M."/>
            <person name="Shea T."/>
            <person name="Bowers K."/>
            <person name="McGinley-Smith S."/>
            <person name="Mohammad A.W."/>
            <person name="Gnirke A."/>
            <person name="Yurkov A.M."/>
            <person name="Nowrousian M."/>
            <person name="Sun S."/>
            <person name="Cuomo C.A."/>
            <person name="Heitman J."/>
        </authorList>
    </citation>
    <scope>NUCLEOTIDE SEQUENCE</scope>
    <source>
        <strain evidence="2">CBS 10117</strain>
    </source>
</reference>
<feature type="compositionally biased region" description="Low complexity" evidence="1">
    <location>
        <begin position="195"/>
        <end position="206"/>
    </location>
</feature>
<reference evidence="2" key="1">
    <citation type="submission" date="2013-07" db="EMBL/GenBank/DDBJ databases">
        <authorList>
            <consortium name="The Broad Institute Genome Sequencing Platform"/>
            <person name="Cuomo C."/>
            <person name="Litvintseva A."/>
            <person name="Chen Y."/>
            <person name="Heitman J."/>
            <person name="Sun S."/>
            <person name="Springer D."/>
            <person name="Dromer F."/>
            <person name="Young S.K."/>
            <person name="Zeng Q."/>
            <person name="Gargeya S."/>
            <person name="Fitzgerald M."/>
            <person name="Abouelleil A."/>
            <person name="Alvarado L."/>
            <person name="Berlin A.M."/>
            <person name="Chapman S.B."/>
            <person name="Dewar J."/>
            <person name="Goldberg J."/>
            <person name="Griggs A."/>
            <person name="Gujja S."/>
            <person name="Hansen M."/>
            <person name="Howarth C."/>
            <person name="Imamovic A."/>
            <person name="Larimer J."/>
            <person name="McCowan C."/>
            <person name="Murphy C."/>
            <person name="Pearson M."/>
            <person name="Priest M."/>
            <person name="Roberts A."/>
            <person name="Saif S."/>
            <person name="Shea T."/>
            <person name="Sykes S."/>
            <person name="Wortman J."/>
            <person name="Nusbaum C."/>
            <person name="Birren B."/>
        </authorList>
    </citation>
    <scope>NUCLEOTIDE SEQUENCE</scope>
    <source>
        <strain evidence="2">CBS 10117</strain>
    </source>
</reference>
<dbReference type="PANTHER" id="PTHR13379">
    <property type="entry name" value="UNCHARACTERIZED DUF1308"/>
    <property type="match status" value="1"/>
</dbReference>
<feature type="region of interest" description="Disordered" evidence="1">
    <location>
        <begin position="254"/>
        <end position="273"/>
    </location>
</feature>
<accession>A0AAJ8KTS3</accession>
<feature type="region of interest" description="Disordered" evidence="1">
    <location>
        <begin position="614"/>
        <end position="644"/>
    </location>
</feature>
<sequence length="814" mass="91449">MSSQDFTPHLQQARILLQELLEHIESFDLGRLMYRAPIIDRIRFEHWGQDEVMGYKKWVDGVYGHARLLEAMSESGIPPKDDPLPTVYNLLTFWKIIITSEPPIVGTKLSMGGDKRLAANGFGIPPTSYQHKGKDRQPKDPKGKQKQKKKEVWVDVIAQGGKEWKRIYSKKISHLLAEFREADSYINSDYDSESESGSASSSSSSSVARHHGNPQSRPQPGMDNSLVSTAKDLLRAAEKVDRIPGAPVPQITIHLTRIPSSPRDLSGHDSDEWPDDRIPRSFDLIRSLGVNLVFGDLSDIPLSALNGPEIPSEPIPSLRFNLDITTLMGLCSDVLHYPLPRNKEEAAQRSLRPPDKVSENPKGQEFTGRGRDGTGKGNGKAKKEEIEEEFRGQSQNSIELYRCILEEMERPFIDEFNEIIEEAWEYRKQEKEHTESGSVGAAIEGVSDLKLEAGKEERRPEVEFWTTQEAAQYTYEALSSGPAHGEGQEQRRMRIMLGLEEGDFFLGSRYKDNERYLRDFRIRIFGLEGTGEKFRPKGVSQVLEAARTYAAGVKLLSSASNSPNGSKTELGSQLDRTGQTKERGKTGLHHTLYSINGVFLNQYYTSLLPLHNNSNQEKSTTTSTSTTNQDQDQKTTSKDMDKNKNKITSQQIANLPNFLHPRKLPTPPIAKISLPFPVVSLHSLNRGAKEGMTTIMMGTATLKEVWGQSAWRVRGWERGWYNWDNVESTTTENTTIRGGDKDNDNDNVDAGGAEGGRREREQGSATVIIFPYRVFGEGKRVRFAKGDYSYPTKEWWDDQETVLTPITSSNASVN</sequence>
<feature type="compositionally biased region" description="Basic and acidic residues" evidence="1">
    <location>
        <begin position="631"/>
        <end position="644"/>
    </location>
</feature>
<feature type="region of interest" description="Disordered" evidence="1">
    <location>
        <begin position="120"/>
        <end position="151"/>
    </location>
</feature>
<dbReference type="EMBL" id="CP144538">
    <property type="protein sequence ID" value="WWC64629.1"/>
    <property type="molecule type" value="Genomic_DNA"/>
</dbReference>
<organism evidence="2 3">
    <name type="scientific">Kwoniella dejecticola CBS 10117</name>
    <dbReference type="NCBI Taxonomy" id="1296121"/>
    <lineage>
        <taxon>Eukaryota</taxon>
        <taxon>Fungi</taxon>
        <taxon>Dikarya</taxon>
        <taxon>Basidiomycota</taxon>
        <taxon>Agaricomycotina</taxon>
        <taxon>Tremellomycetes</taxon>
        <taxon>Tremellales</taxon>
        <taxon>Cryptococcaceae</taxon>
        <taxon>Kwoniella</taxon>
    </lineage>
</organism>
<feature type="compositionally biased region" description="Low complexity" evidence="1">
    <location>
        <begin position="614"/>
        <end position="630"/>
    </location>
</feature>
<feature type="compositionally biased region" description="Basic and acidic residues" evidence="1">
    <location>
        <begin position="381"/>
        <end position="391"/>
    </location>
</feature>
<dbReference type="RefSeq" id="XP_018260924.2">
    <property type="nucleotide sequence ID" value="XM_018409921.2"/>
</dbReference>
<name>A0AAJ8KTS3_9TREE</name>